<dbReference type="SMART" id="SM00226">
    <property type="entry name" value="LMWPc"/>
    <property type="match status" value="1"/>
</dbReference>
<feature type="domain" description="HTH arsR-type" evidence="2">
    <location>
        <begin position="1"/>
        <end position="96"/>
    </location>
</feature>
<dbReference type="PANTHER" id="PTHR43428">
    <property type="entry name" value="ARSENATE REDUCTASE"/>
    <property type="match status" value="1"/>
</dbReference>
<dbReference type="Gene3D" id="3.40.50.2300">
    <property type="match status" value="1"/>
</dbReference>
<reference evidence="3 4" key="1">
    <citation type="submission" date="2019-01" db="EMBL/GenBank/DDBJ databases">
        <title>Draft genome sequence of Dictyobacter sp. Uno17.</title>
        <authorList>
            <person name="Wang C.M."/>
            <person name="Zheng Y."/>
            <person name="Sakai Y."/>
            <person name="Abe K."/>
            <person name="Yokota A."/>
            <person name="Yabe S."/>
        </authorList>
    </citation>
    <scope>NUCLEOTIDE SEQUENCE [LARGE SCALE GENOMIC DNA]</scope>
    <source>
        <strain evidence="3 4">Uno17</strain>
    </source>
</reference>
<dbReference type="PROSITE" id="PS50987">
    <property type="entry name" value="HTH_ARSR_2"/>
    <property type="match status" value="1"/>
</dbReference>
<accession>A0A5A5T8L2</accession>
<dbReference type="Gene3D" id="1.10.10.10">
    <property type="entry name" value="Winged helix-like DNA-binding domain superfamily/Winged helix DNA-binding domain"/>
    <property type="match status" value="1"/>
</dbReference>
<keyword evidence="1" id="KW-0059">Arsenical resistance</keyword>
<evidence type="ECO:0000259" key="2">
    <source>
        <dbReference type="PROSITE" id="PS50987"/>
    </source>
</evidence>
<dbReference type="GO" id="GO:0003700">
    <property type="term" value="F:DNA-binding transcription factor activity"/>
    <property type="evidence" value="ECO:0007669"/>
    <property type="project" value="InterPro"/>
</dbReference>
<dbReference type="CDD" id="cd16345">
    <property type="entry name" value="LMWP_ArsC"/>
    <property type="match status" value="1"/>
</dbReference>
<proteinExistence type="predicted"/>
<dbReference type="Pfam" id="PF01022">
    <property type="entry name" value="HTH_5"/>
    <property type="match status" value="1"/>
</dbReference>
<dbReference type="InterPro" id="IPR001845">
    <property type="entry name" value="HTH_ArsR_DNA-bd_dom"/>
</dbReference>
<dbReference type="PANTHER" id="PTHR43428:SF1">
    <property type="entry name" value="ARSENATE REDUCTASE"/>
    <property type="match status" value="1"/>
</dbReference>
<gene>
    <name evidence="3" type="ORF">KDI_10700</name>
</gene>
<evidence type="ECO:0000313" key="4">
    <source>
        <dbReference type="Proteomes" id="UP000322530"/>
    </source>
</evidence>
<dbReference type="GO" id="GO:0046685">
    <property type="term" value="P:response to arsenic-containing substance"/>
    <property type="evidence" value="ECO:0007669"/>
    <property type="project" value="UniProtKB-KW"/>
</dbReference>
<sequence>MDDLLPLPDVLKQISHEVRWNLVQYLSHSDERVQDLVGALHLPQNLVSYHLKQLRRGHLVTERRSSADGRDMYYSLDLQTLRQHFLATGAAIHPVLGAGVMVRDAGTWQLPSPSRRILFLCTKNSARSQIAEGLLRHLSGGHVMVESAGSTPTALHPAAVHAMAKIGIDISQHRSKYVDEVTHQRFDLVVTVCDRMREVCPSFPGAPRRIHWSIPDPVETVGSDQKVDQAFAQTVELLAMRVNLLLTDLEQKERSSER</sequence>
<dbReference type="EMBL" id="BIXY01000011">
    <property type="protein sequence ID" value="GCF07506.1"/>
    <property type="molecule type" value="Genomic_DNA"/>
</dbReference>
<dbReference type="CDD" id="cd00090">
    <property type="entry name" value="HTH_ARSR"/>
    <property type="match status" value="1"/>
</dbReference>
<protein>
    <submittedName>
        <fullName evidence="3">ArsR family transcriptional regulator</fullName>
    </submittedName>
</protein>
<name>A0A5A5T8L2_9CHLR</name>
<dbReference type="InterPro" id="IPR036390">
    <property type="entry name" value="WH_DNA-bd_sf"/>
</dbReference>
<dbReference type="InterPro" id="IPR011991">
    <property type="entry name" value="ArsR-like_HTH"/>
</dbReference>
<dbReference type="InterPro" id="IPR023485">
    <property type="entry name" value="Ptyr_pPase"/>
</dbReference>
<comment type="caution">
    <text evidence="3">The sequence shown here is derived from an EMBL/GenBank/DDBJ whole genome shotgun (WGS) entry which is preliminary data.</text>
</comment>
<organism evidence="3 4">
    <name type="scientific">Dictyobacter arantiisoli</name>
    <dbReference type="NCBI Taxonomy" id="2014874"/>
    <lineage>
        <taxon>Bacteria</taxon>
        <taxon>Bacillati</taxon>
        <taxon>Chloroflexota</taxon>
        <taxon>Ktedonobacteria</taxon>
        <taxon>Ktedonobacterales</taxon>
        <taxon>Dictyobacteraceae</taxon>
        <taxon>Dictyobacter</taxon>
    </lineage>
</organism>
<evidence type="ECO:0000256" key="1">
    <source>
        <dbReference type="ARBA" id="ARBA00022849"/>
    </source>
</evidence>
<evidence type="ECO:0000313" key="3">
    <source>
        <dbReference type="EMBL" id="GCF07506.1"/>
    </source>
</evidence>
<keyword evidence="4" id="KW-1185">Reference proteome</keyword>
<dbReference type="Pfam" id="PF01451">
    <property type="entry name" value="LMWPc"/>
    <property type="match status" value="1"/>
</dbReference>
<dbReference type="AlphaFoldDB" id="A0A5A5T8L2"/>
<dbReference type="SUPFAM" id="SSF46785">
    <property type="entry name" value="Winged helix' DNA-binding domain"/>
    <property type="match status" value="1"/>
</dbReference>
<dbReference type="RefSeq" id="WP_172631880.1">
    <property type="nucleotide sequence ID" value="NZ_BIXY01000011.1"/>
</dbReference>
<dbReference type="InterPro" id="IPR036388">
    <property type="entry name" value="WH-like_DNA-bd_sf"/>
</dbReference>
<dbReference type="Proteomes" id="UP000322530">
    <property type="component" value="Unassembled WGS sequence"/>
</dbReference>
<dbReference type="SMART" id="SM00418">
    <property type="entry name" value="HTH_ARSR"/>
    <property type="match status" value="1"/>
</dbReference>
<dbReference type="SUPFAM" id="SSF52788">
    <property type="entry name" value="Phosphotyrosine protein phosphatases I"/>
    <property type="match status" value="1"/>
</dbReference>
<dbReference type="InterPro" id="IPR036196">
    <property type="entry name" value="Ptyr_pPase_sf"/>
</dbReference>